<feature type="binding site" evidence="4">
    <location>
        <position position="214"/>
    </location>
    <ligand>
        <name>a divalent metal cation</name>
        <dbReference type="ChEBI" id="CHEBI:60240"/>
        <label>1</label>
    </ligand>
</feature>
<organism evidence="5 6">
    <name type="scientific">Geobacter argillaceus</name>
    <dbReference type="NCBI Taxonomy" id="345631"/>
    <lineage>
        <taxon>Bacteria</taxon>
        <taxon>Pseudomonadati</taxon>
        <taxon>Thermodesulfobacteriota</taxon>
        <taxon>Desulfuromonadia</taxon>
        <taxon>Geobacterales</taxon>
        <taxon>Geobacteraceae</taxon>
        <taxon>Geobacter</taxon>
    </lineage>
</organism>
<gene>
    <name evidence="5" type="ORF">JN12_00198</name>
</gene>
<dbReference type="Gene3D" id="3.20.20.140">
    <property type="entry name" value="Metal-dependent hydrolases"/>
    <property type="match status" value="1"/>
</dbReference>
<evidence type="ECO:0000256" key="3">
    <source>
        <dbReference type="ARBA" id="ARBA00022801"/>
    </source>
</evidence>
<dbReference type="InterPro" id="IPR018228">
    <property type="entry name" value="DNase_TatD-rel_CS"/>
</dbReference>
<feature type="binding site" evidence="4">
    <location>
        <position position="103"/>
    </location>
    <ligand>
        <name>a divalent metal cation</name>
        <dbReference type="ChEBI" id="CHEBI:60240"/>
        <label>1</label>
    </ligand>
</feature>
<keyword evidence="3" id="KW-0378">Hydrolase</keyword>
<evidence type="ECO:0000256" key="4">
    <source>
        <dbReference type="PIRSR" id="PIRSR005902-1"/>
    </source>
</evidence>
<dbReference type="PANTHER" id="PTHR46124:SF3">
    <property type="entry name" value="HYDROLASE"/>
    <property type="match status" value="1"/>
</dbReference>
<dbReference type="GO" id="GO:0004536">
    <property type="term" value="F:DNA nuclease activity"/>
    <property type="evidence" value="ECO:0007669"/>
    <property type="project" value="InterPro"/>
</dbReference>
<name>A0A562WSF5_9BACT</name>
<dbReference type="CDD" id="cd01310">
    <property type="entry name" value="TatD_DNAse"/>
    <property type="match status" value="1"/>
</dbReference>
<dbReference type="PIRSF" id="PIRSF005902">
    <property type="entry name" value="DNase_TatD"/>
    <property type="match status" value="1"/>
</dbReference>
<feature type="binding site" evidence="4">
    <location>
        <position position="19"/>
    </location>
    <ligand>
        <name>a divalent metal cation</name>
        <dbReference type="ChEBI" id="CHEBI:60240"/>
        <label>1</label>
    </ligand>
</feature>
<dbReference type="AlphaFoldDB" id="A0A562WSF5"/>
<dbReference type="InterPro" id="IPR001130">
    <property type="entry name" value="TatD-like"/>
</dbReference>
<dbReference type="SUPFAM" id="SSF51556">
    <property type="entry name" value="Metallo-dependent hydrolases"/>
    <property type="match status" value="1"/>
</dbReference>
<dbReference type="RefSeq" id="WP_145017166.1">
    <property type="nucleotide sequence ID" value="NZ_VLLN01000001.1"/>
</dbReference>
<dbReference type="InterPro" id="IPR032466">
    <property type="entry name" value="Metal_Hydrolase"/>
</dbReference>
<dbReference type="PANTHER" id="PTHR46124">
    <property type="entry name" value="D-AMINOACYL-TRNA DEACYLASE"/>
    <property type="match status" value="1"/>
</dbReference>
<protein>
    <submittedName>
        <fullName evidence="5">TatD DNase family protein</fullName>
    </submittedName>
</protein>
<dbReference type="GO" id="GO:0016788">
    <property type="term" value="F:hydrolase activity, acting on ester bonds"/>
    <property type="evidence" value="ECO:0007669"/>
    <property type="project" value="InterPro"/>
</dbReference>
<comment type="similarity">
    <text evidence="1">Belongs to the metallo-dependent hydrolases superfamily. TatD-type hydrolase family.</text>
</comment>
<sequence>MSPLVPIAYPTTPTLVDTHCHLDLHPLVDQLPAVLDRAGAAGVRRYVVPGVSAEAWPAIAGCAREYPAILPAFGLHPMQAASCSEQLLAHLTRFLPQAAAIGEIGLDYLLPDPDREQQRTAFCAQLRLAVAAGLPVLIHCRRAFNDLLTILREERVGRVGGIMHAFSGSVEVARDCIRLGLLISISGTVTYHNAVRPVALVRALPLESLVLETDAPDMTPEPWRGQDNEPAFIVEIARAVATIKEVDMATVAAVTTRNALRLIGRHGNTSNKHPGGAHVPSP</sequence>
<feature type="binding site" evidence="4">
    <location>
        <position position="21"/>
    </location>
    <ligand>
        <name>a divalent metal cation</name>
        <dbReference type="ChEBI" id="CHEBI:60240"/>
        <label>1</label>
    </ligand>
</feature>
<proteinExistence type="inferred from homology"/>
<dbReference type="EMBL" id="VLLN01000001">
    <property type="protein sequence ID" value="TWJ33524.1"/>
    <property type="molecule type" value="Genomic_DNA"/>
</dbReference>
<keyword evidence="6" id="KW-1185">Reference proteome</keyword>
<evidence type="ECO:0000256" key="1">
    <source>
        <dbReference type="ARBA" id="ARBA00009275"/>
    </source>
</evidence>
<dbReference type="Pfam" id="PF01026">
    <property type="entry name" value="TatD_DNase"/>
    <property type="match status" value="1"/>
</dbReference>
<keyword evidence="2 4" id="KW-0479">Metal-binding</keyword>
<dbReference type="FunFam" id="3.20.20.140:FF:000005">
    <property type="entry name" value="TatD family hydrolase"/>
    <property type="match status" value="1"/>
</dbReference>
<dbReference type="GO" id="GO:0046872">
    <property type="term" value="F:metal ion binding"/>
    <property type="evidence" value="ECO:0007669"/>
    <property type="project" value="UniProtKB-KW"/>
</dbReference>
<evidence type="ECO:0000313" key="6">
    <source>
        <dbReference type="Proteomes" id="UP000319449"/>
    </source>
</evidence>
<dbReference type="OrthoDB" id="9810005at2"/>
<feature type="binding site" evidence="4">
    <location>
        <position position="139"/>
    </location>
    <ligand>
        <name>a divalent metal cation</name>
        <dbReference type="ChEBI" id="CHEBI:60240"/>
        <label>2</label>
    </ligand>
</feature>
<evidence type="ECO:0000313" key="5">
    <source>
        <dbReference type="EMBL" id="TWJ33524.1"/>
    </source>
</evidence>
<dbReference type="InterPro" id="IPR015991">
    <property type="entry name" value="TatD/YcfH-like"/>
</dbReference>
<evidence type="ECO:0000256" key="2">
    <source>
        <dbReference type="ARBA" id="ARBA00022723"/>
    </source>
</evidence>
<dbReference type="PROSITE" id="PS01091">
    <property type="entry name" value="TATD_3"/>
    <property type="match status" value="1"/>
</dbReference>
<feature type="binding site" evidence="4">
    <location>
        <position position="164"/>
    </location>
    <ligand>
        <name>a divalent metal cation</name>
        <dbReference type="ChEBI" id="CHEBI:60240"/>
        <label>2</label>
    </ligand>
</feature>
<dbReference type="Proteomes" id="UP000319449">
    <property type="component" value="Unassembled WGS sequence"/>
</dbReference>
<accession>A0A562WSF5</accession>
<reference evidence="5 6" key="1">
    <citation type="submission" date="2019-07" db="EMBL/GenBank/DDBJ databases">
        <title>Genomic Encyclopedia of Archaeal and Bacterial Type Strains, Phase II (KMG-II): from individual species to whole genera.</title>
        <authorList>
            <person name="Goeker M."/>
        </authorList>
    </citation>
    <scope>NUCLEOTIDE SEQUENCE [LARGE SCALE GENOMIC DNA]</scope>
    <source>
        <strain evidence="5 6">ATCC BAA-1139</strain>
    </source>
</reference>
<dbReference type="GO" id="GO:0005829">
    <property type="term" value="C:cytosol"/>
    <property type="evidence" value="ECO:0007669"/>
    <property type="project" value="TreeGrafter"/>
</dbReference>
<comment type="caution">
    <text evidence="5">The sequence shown here is derived from an EMBL/GenBank/DDBJ whole genome shotgun (WGS) entry which is preliminary data.</text>
</comment>
<dbReference type="NCBIfam" id="TIGR00010">
    <property type="entry name" value="YchF/TatD family DNA exonuclease"/>
    <property type="match status" value="1"/>
</dbReference>
<dbReference type="PROSITE" id="PS01137">
    <property type="entry name" value="TATD_1"/>
    <property type="match status" value="1"/>
</dbReference>